<dbReference type="InterPro" id="IPR003994">
    <property type="entry name" value="UXT"/>
</dbReference>
<organism evidence="2">
    <name type="scientific">Strombidium rassoulzadegani</name>
    <dbReference type="NCBI Taxonomy" id="1082188"/>
    <lineage>
        <taxon>Eukaryota</taxon>
        <taxon>Sar</taxon>
        <taxon>Alveolata</taxon>
        <taxon>Ciliophora</taxon>
        <taxon>Intramacronucleata</taxon>
        <taxon>Spirotrichea</taxon>
        <taxon>Oligotrichia</taxon>
        <taxon>Strombidiidae</taxon>
        <taxon>Strombidium</taxon>
    </lineage>
</organism>
<proteinExistence type="inferred from homology"/>
<sequence>MTLFDQEESIQALGKSEVDLKIERYEQKIDIEMRPQLQQVLAKREQIYAQLGQYLQLKNTLEMIREQKLKKFDSYVDLGCNIFVQTEVKDLSRIMVALTKDFFVEMSQEEALGFIEKKEKVMNEKIKLLTKKSCEIKAHILFIQEAIRELLKFTPGKTPKQRQFL</sequence>
<reference evidence="2" key="1">
    <citation type="submission" date="2021-01" db="EMBL/GenBank/DDBJ databases">
        <authorList>
            <person name="Corre E."/>
            <person name="Pelletier E."/>
            <person name="Niang G."/>
            <person name="Scheremetjew M."/>
            <person name="Finn R."/>
            <person name="Kale V."/>
            <person name="Holt S."/>
            <person name="Cochrane G."/>
            <person name="Meng A."/>
            <person name="Brown T."/>
            <person name="Cohen L."/>
        </authorList>
    </citation>
    <scope>NUCLEOTIDE SEQUENCE</scope>
    <source>
        <strain evidence="2">Ras09</strain>
    </source>
</reference>
<dbReference type="InterPro" id="IPR004127">
    <property type="entry name" value="Prefoldin_subunit_alpha"/>
</dbReference>
<dbReference type="Pfam" id="PF02996">
    <property type="entry name" value="Prefoldin"/>
    <property type="match status" value="1"/>
</dbReference>
<dbReference type="EMBL" id="HBIA01003561">
    <property type="protein sequence ID" value="CAE0230062.1"/>
    <property type="molecule type" value="Transcribed_RNA"/>
</dbReference>
<dbReference type="PANTHER" id="PTHR13345">
    <property type="entry name" value="MEDIATOR OF RNA POLYMERASE II TRANSCRIPTION SUBUNIT 10"/>
    <property type="match status" value="1"/>
</dbReference>
<accession>A0A7S3CJF0</accession>
<gene>
    <name evidence="2" type="ORF">SRAS04492_LOCUS1849</name>
</gene>
<dbReference type="GO" id="GO:0000122">
    <property type="term" value="P:negative regulation of transcription by RNA polymerase II"/>
    <property type="evidence" value="ECO:0007669"/>
    <property type="project" value="InterPro"/>
</dbReference>
<name>A0A7S3CJF0_9SPIT</name>
<dbReference type="GO" id="GO:0016592">
    <property type="term" value="C:mediator complex"/>
    <property type="evidence" value="ECO:0007669"/>
    <property type="project" value="TreeGrafter"/>
</dbReference>
<dbReference type="PRINTS" id="PR01502">
    <property type="entry name" value="UXTPROTEIN"/>
</dbReference>
<dbReference type="PANTHER" id="PTHR13345:SF9">
    <property type="entry name" value="PROTEIN UXT"/>
    <property type="match status" value="1"/>
</dbReference>
<comment type="similarity">
    <text evidence="1">Belongs to the UXT family.</text>
</comment>
<dbReference type="InterPro" id="IPR009053">
    <property type="entry name" value="Prefoldin"/>
</dbReference>
<dbReference type="GO" id="GO:0045944">
    <property type="term" value="P:positive regulation of transcription by RNA polymerase II"/>
    <property type="evidence" value="ECO:0007669"/>
    <property type="project" value="TreeGrafter"/>
</dbReference>
<evidence type="ECO:0000313" key="2">
    <source>
        <dbReference type="EMBL" id="CAE0230062.1"/>
    </source>
</evidence>
<dbReference type="GO" id="GO:0003714">
    <property type="term" value="F:transcription corepressor activity"/>
    <property type="evidence" value="ECO:0007669"/>
    <property type="project" value="InterPro"/>
</dbReference>
<protein>
    <submittedName>
        <fullName evidence="2">Uncharacterized protein</fullName>
    </submittedName>
</protein>
<dbReference type="SUPFAM" id="SSF46579">
    <property type="entry name" value="Prefoldin"/>
    <property type="match status" value="1"/>
</dbReference>
<dbReference type="CDD" id="cd23158">
    <property type="entry name" value="Prefoldin_UXT"/>
    <property type="match status" value="1"/>
</dbReference>
<dbReference type="Gene3D" id="1.10.287.370">
    <property type="match status" value="1"/>
</dbReference>
<evidence type="ECO:0000256" key="1">
    <source>
        <dbReference type="ARBA" id="ARBA00007666"/>
    </source>
</evidence>
<dbReference type="AlphaFoldDB" id="A0A7S3CJF0"/>